<evidence type="ECO:0000313" key="3">
    <source>
        <dbReference type="Proteomes" id="UP000461768"/>
    </source>
</evidence>
<proteinExistence type="predicted"/>
<dbReference type="EMBL" id="WAGX01000005">
    <property type="protein sequence ID" value="KAB1437973.1"/>
    <property type="molecule type" value="Genomic_DNA"/>
</dbReference>
<protein>
    <recommendedName>
        <fullName evidence="1">DUF6870 domain-containing protein</fullName>
    </recommendedName>
</protein>
<sequence length="86" mass="9969">MLTVKQLDKMSQSGIEKIDKTGLVDIRGIMIDTNLPLEQRMINYLEQVKNPYCFLCGDSVVRIRFEPTGNELKNKMKDFFISLKKV</sequence>
<name>A0A7V7UBC6_9FIRM</name>
<comment type="caution">
    <text evidence="2">The sequence shown here is derived from an EMBL/GenBank/DDBJ whole genome shotgun (WGS) entry which is preliminary data.</text>
</comment>
<dbReference type="Proteomes" id="UP000461768">
    <property type="component" value="Unassembled WGS sequence"/>
</dbReference>
<gene>
    <name evidence="2" type="ORF">F7O84_10330</name>
</gene>
<keyword evidence="3" id="KW-1185">Reference proteome</keyword>
<feature type="domain" description="DUF6870" evidence="1">
    <location>
        <begin position="10"/>
        <end position="79"/>
    </location>
</feature>
<dbReference type="InterPro" id="IPR049222">
    <property type="entry name" value="DUF6870"/>
</dbReference>
<dbReference type="AlphaFoldDB" id="A0A7V7UBC6"/>
<reference evidence="2 3" key="1">
    <citation type="submission" date="2019-09" db="EMBL/GenBank/DDBJ databases">
        <authorList>
            <person name="Valk L.C."/>
        </authorList>
    </citation>
    <scope>NUCLEOTIDE SEQUENCE [LARGE SCALE GENOMIC DNA]</scope>
    <source>
        <strain evidence="2">GalUA</strain>
    </source>
</reference>
<evidence type="ECO:0000259" key="1">
    <source>
        <dbReference type="Pfam" id="PF21757"/>
    </source>
</evidence>
<dbReference type="Pfam" id="PF21757">
    <property type="entry name" value="DUF6870"/>
    <property type="match status" value="1"/>
</dbReference>
<organism evidence="2 3">
    <name type="scientific">Candidatus Galacturonatibacter soehngenii</name>
    <dbReference type="NCBI Taxonomy" id="2307010"/>
    <lineage>
        <taxon>Bacteria</taxon>
        <taxon>Bacillati</taxon>
        <taxon>Bacillota</taxon>
        <taxon>Clostridia</taxon>
        <taxon>Lachnospirales</taxon>
        <taxon>Lachnospiraceae</taxon>
        <taxon>Candidatus Galacturonatibacter</taxon>
    </lineage>
</organism>
<reference evidence="2 3" key="2">
    <citation type="submission" date="2020-02" db="EMBL/GenBank/DDBJ databases">
        <title>Candidatus Galacturonibacter soehngenii shows hetero-acetogenic catabolism of galacturonic acid but lacks a canonical carbon monoxide dehydrogenase/acetyl-CoA synthase complex.</title>
        <authorList>
            <person name="Diender M."/>
            <person name="Stouten G.R."/>
            <person name="Petersen J.F."/>
            <person name="Nielsen P.H."/>
            <person name="Dueholm M.S."/>
            <person name="Pronk J.T."/>
            <person name="Van Loosdrecht M.C.M."/>
        </authorList>
    </citation>
    <scope>NUCLEOTIDE SEQUENCE [LARGE SCALE GENOMIC DNA]</scope>
    <source>
        <strain evidence="2">GalUA</strain>
    </source>
</reference>
<dbReference type="OrthoDB" id="9797040at2"/>
<evidence type="ECO:0000313" key="2">
    <source>
        <dbReference type="EMBL" id="KAB1437973.1"/>
    </source>
</evidence>
<dbReference type="RefSeq" id="WP_151144663.1">
    <property type="nucleotide sequence ID" value="NZ_WAGX01000005.1"/>
</dbReference>
<accession>A0A7V7UBC6</accession>